<evidence type="ECO:0000313" key="1">
    <source>
        <dbReference type="EMBL" id="EFB75368.1"/>
    </source>
</evidence>
<dbReference type="GO" id="GO:0015031">
    <property type="term" value="P:protein transport"/>
    <property type="evidence" value="ECO:0007669"/>
    <property type="project" value="InterPro"/>
</dbReference>
<dbReference type="EMBL" id="ACBY02000027">
    <property type="protein sequence ID" value="EFB75368.1"/>
    <property type="molecule type" value="Genomic_DNA"/>
</dbReference>
<keyword evidence="2" id="KW-1185">Reference proteome</keyword>
<dbReference type="HOGENOM" id="CLU_079031_0_0_9"/>
<dbReference type="GO" id="GO:0006457">
    <property type="term" value="P:protein folding"/>
    <property type="evidence" value="ECO:0007669"/>
    <property type="project" value="InterPro"/>
</dbReference>
<evidence type="ECO:0000313" key="2">
    <source>
        <dbReference type="Proteomes" id="UP000003438"/>
    </source>
</evidence>
<dbReference type="GO" id="GO:0003755">
    <property type="term" value="F:peptidyl-prolyl cis-trans isomerase activity"/>
    <property type="evidence" value="ECO:0007669"/>
    <property type="project" value="InterPro"/>
</dbReference>
<organism evidence="1 2">
    <name type="scientific">Subdoligranulum variabile DSM 15176</name>
    <dbReference type="NCBI Taxonomy" id="411471"/>
    <lineage>
        <taxon>Bacteria</taxon>
        <taxon>Bacillati</taxon>
        <taxon>Bacillota</taxon>
        <taxon>Clostridia</taxon>
        <taxon>Eubacteriales</taxon>
        <taxon>Oscillospiraceae</taxon>
        <taxon>Subdoligranulum</taxon>
    </lineage>
</organism>
<gene>
    <name evidence="1" type="ORF">SUBVAR_06341</name>
</gene>
<name>D1PPM4_9FIRM</name>
<sequence>MFPFERVDITPYRRHVTLDEAKLQKEMDRVVYPYITWEDGEEAAAGDVVSCRMESDDPRFQRENAQITVGAGLLNKVEEQKLVGARAGTVQALSCRGSEVTVTVLNIRKRRMPPLEDRMVEALGLEGVHTVEQYLAYLVKQAVDEQFAHDSYEVIQAVLQEVRRRSEVLIDEADWQQTVDWDLNRLAAISRLDGMDLKTMTAQDFEGRIPVKSYYELVAMLQRDA</sequence>
<dbReference type="STRING" id="411471.SUBVAR_06341"/>
<dbReference type="Proteomes" id="UP000003438">
    <property type="component" value="Unassembled WGS sequence"/>
</dbReference>
<dbReference type="eggNOG" id="ENOG5033ZFP">
    <property type="taxonomic scope" value="Bacteria"/>
</dbReference>
<dbReference type="Gene3D" id="1.10.3120.10">
    <property type="entry name" value="Trigger factor, C-terminal domain"/>
    <property type="match status" value="1"/>
</dbReference>
<comment type="caution">
    <text evidence="1">The sequence shown here is derived from an EMBL/GenBank/DDBJ whole genome shotgun (WGS) entry which is preliminary data.</text>
</comment>
<protein>
    <submittedName>
        <fullName evidence="1">Uncharacterized protein</fullName>
    </submittedName>
</protein>
<dbReference type="AlphaFoldDB" id="D1PPM4"/>
<dbReference type="InterPro" id="IPR037041">
    <property type="entry name" value="Trigger_fac_C_sf"/>
</dbReference>
<reference evidence="1" key="1">
    <citation type="submission" date="2009-12" db="EMBL/GenBank/DDBJ databases">
        <authorList>
            <person name="Weinstock G."/>
            <person name="Sodergren E."/>
            <person name="Clifton S."/>
            <person name="Fulton L."/>
            <person name="Fulton B."/>
            <person name="Courtney L."/>
            <person name="Fronick C."/>
            <person name="Harrison M."/>
            <person name="Strong C."/>
            <person name="Farmer C."/>
            <person name="Delahaunty K."/>
            <person name="Markovic C."/>
            <person name="Hall O."/>
            <person name="Minx P."/>
            <person name="Tomlinson C."/>
            <person name="Mitreva M."/>
            <person name="Nelson J."/>
            <person name="Hou S."/>
            <person name="Wollam A."/>
            <person name="Pepin K.H."/>
            <person name="Johnson M."/>
            <person name="Bhonagiri V."/>
            <person name="Nash W.E."/>
            <person name="Warren W."/>
            <person name="Chinwalla A."/>
            <person name="Mardis E.R."/>
            <person name="Wilson R.K."/>
        </authorList>
    </citation>
    <scope>NUCLEOTIDE SEQUENCE [LARGE SCALE GENOMIC DNA]</scope>
    <source>
        <strain evidence="1">DSM 15176</strain>
    </source>
</reference>
<dbReference type="Gene3D" id="3.10.50.40">
    <property type="match status" value="1"/>
</dbReference>
<proteinExistence type="predicted"/>
<accession>D1PPM4</accession>
<dbReference type="InterPro" id="IPR046357">
    <property type="entry name" value="PPIase_dom_sf"/>
</dbReference>